<keyword evidence="4 6" id="KW-0472">Membrane</keyword>
<feature type="transmembrane region" description="Helical" evidence="6">
    <location>
        <begin position="203"/>
        <end position="222"/>
    </location>
</feature>
<dbReference type="PANTHER" id="PTHR33048:SF129">
    <property type="entry name" value="INTEGRAL MEMBRANE PROTEIN-RELATED"/>
    <property type="match status" value="1"/>
</dbReference>
<dbReference type="InterPro" id="IPR049326">
    <property type="entry name" value="Rhodopsin_dom_fungi"/>
</dbReference>
<feature type="non-terminal residue" evidence="8">
    <location>
        <position position="270"/>
    </location>
</feature>
<feature type="domain" description="Rhodopsin" evidence="7">
    <location>
        <begin position="27"/>
        <end position="268"/>
    </location>
</feature>
<keyword evidence="3 6" id="KW-1133">Transmembrane helix</keyword>
<feature type="transmembrane region" description="Helical" evidence="6">
    <location>
        <begin position="123"/>
        <end position="148"/>
    </location>
</feature>
<feature type="transmembrane region" description="Helical" evidence="6">
    <location>
        <begin position="168"/>
        <end position="191"/>
    </location>
</feature>
<dbReference type="AlphaFoldDB" id="A0A2V1EFY4"/>
<feature type="non-terminal residue" evidence="8">
    <location>
        <position position="1"/>
    </location>
</feature>
<name>A0A2V1EFY4_9PLEO</name>
<dbReference type="PANTHER" id="PTHR33048">
    <property type="entry name" value="PTH11-LIKE INTEGRAL MEMBRANE PROTEIN (AFU_ORTHOLOGUE AFUA_5G11245)"/>
    <property type="match status" value="1"/>
</dbReference>
<evidence type="ECO:0000313" key="9">
    <source>
        <dbReference type="Proteomes" id="UP000244855"/>
    </source>
</evidence>
<accession>A0A2V1EFY4</accession>
<evidence type="ECO:0000256" key="5">
    <source>
        <dbReference type="ARBA" id="ARBA00038359"/>
    </source>
</evidence>
<dbReference type="EMBL" id="KZ805301">
    <property type="protein sequence ID" value="PVI08205.1"/>
    <property type="molecule type" value="Genomic_DNA"/>
</dbReference>
<feature type="transmembrane region" description="Helical" evidence="6">
    <location>
        <begin position="6"/>
        <end position="24"/>
    </location>
</feature>
<reference evidence="8 9" key="1">
    <citation type="journal article" date="2018" name="Sci. Rep.">
        <title>Comparative genomics provides insights into the lifestyle and reveals functional heterogeneity of dark septate endophytic fungi.</title>
        <authorList>
            <person name="Knapp D.G."/>
            <person name="Nemeth J.B."/>
            <person name="Barry K."/>
            <person name="Hainaut M."/>
            <person name="Henrissat B."/>
            <person name="Johnson J."/>
            <person name="Kuo A."/>
            <person name="Lim J.H.P."/>
            <person name="Lipzen A."/>
            <person name="Nolan M."/>
            <person name="Ohm R.A."/>
            <person name="Tamas L."/>
            <person name="Grigoriev I.V."/>
            <person name="Spatafora J.W."/>
            <person name="Nagy L.G."/>
            <person name="Kovacs G.M."/>
        </authorList>
    </citation>
    <scope>NUCLEOTIDE SEQUENCE [LARGE SCALE GENOMIC DNA]</scope>
    <source>
        <strain evidence="8 9">DSE2036</strain>
    </source>
</reference>
<evidence type="ECO:0000256" key="6">
    <source>
        <dbReference type="SAM" id="Phobius"/>
    </source>
</evidence>
<evidence type="ECO:0000256" key="4">
    <source>
        <dbReference type="ARBA" id="ARBA00023136"/>
    </source>
</evidence>
<evidence type="ECO:0000259" key="7">
    <source>
        <dbReference type="Pfam" id="PF20684"/>
    </source>
</evidence>
<dbReference type="GO" id="GO:0016020">
    <property type="term" value="C:membrane"/>
    <property type="evidence" value="ECO:0007669"/>
    <property type="project" value="UniProtKB-SubCell"/>
</dbReference>
<dbReference type="Proteomes" id="UP000244855">
    <property type="component" value="Unassembled WGS sequence"/>
</dbReference>
<protein>
    <recommendedName>
        <fullName evidence="7">Rhodopsin domain-containing protein</fullName>
    </recommendedName>
</protein>
<keyword evidence="9" id="KW-1185">Reference proteome</keyword>
<keyword evidence="2 6" id="KW-0812">Transmembrane</keyword>
<dbReference type="InterPro" id="IPR052337">
    <property type="entry name" value="SAT4-like"/>
</dbReference>
<feature type="transmembrane region" description="Helical" evidence="6">
    <location>
        <begin position="45"/>
        <end position="67"/>
    </location>
</feature>
<comment type="subcellular location">
    <subcellularLocation>
        <location evidence="1">Membrane</location>
        <topology evidence="1">Multi-pass membrane protein</topology>
    </subcellularLocation>
</comment>
<evidence type="ECO:0000313" key="8">
    <source>
        <dbReference type="EMBL" id="PVI08205.1"/>
    </source>
</evidence>
<gene>
    <name evidence="8" type="ORF">DM02DRAFT_501956</name>
</gene>
<proteinExistence type="inferred from homology"/>
<evidence type="ECO:0000256" key="1">
    <source>
        <dbReference type="ARBA" id="ARBA00004141"/>
    </source>
</evidence>
<dbReference type="OrthoDB" id="3934549at2759"/>
<evidence type="ECO:0000256" key="3">
    <source>
        <dbReference type="ARBA" id="ARBA00022989"/>
    </source>
</evidence>
<organism evidence="8 9">
    <name type="scientific">Periconia macrospinosa</name>
    <dbReference type="NCBI Taxonomy" id="97972"/>
    <lineage>
        <taxon>Eukaryota</taxon>
        <taxon>Fungi</taxon>
        <taxon>Dikarya</taxon>
        <taxon>Ascomycota</taxon>
        <taxon>Pezizomycotina</taxon>
        <taxon>Dothideomycetes</taxon>
        <taxon>Pleosporomycetidae</taxon>
        <taxon>Pleosporales</taxon>
        <taxon>Massarineae</taxon>
        <taxon>Periconiaceae</taxon>
        <taxon>Periconia</taxon>
    </lineage>
</organism>
<evidence type="ECO:0000256" key="2">
    <source>
        <dbReference type="ARBA" id="ARBA00022692"/>
    </source>
</evidence>
<dbReference type="Pfam" id="PF20684">
    <property type="entry name" value="Fung_rhodopsin"/>
    <property type="match status" value="1"/>
</dbReference>
<sequence>PDVSNASTLVGITSTLYIVVLLLVGGRLYTRLRPAPHLGWDDYMITVAFILAITEWGLLIASIRFGVGRHNYYVPPAAQVTAQKLLLASETLWLPALTFIKVSIACMLLRIKHTRGWVMFLRFMIVFLIAFCIAFGVFMLLICRPLAVVWDPISHPNAVCINPKAVHVFQYFSLAIMLITDLVYTALPATFIWKMHRRLREKIVLYVLMSLGLFAAVTSMVKLPLIKTFGITGDTLWDTVPLSLWAILEQQVGFIAACIPCFKAPFERLL</sequence>
<comment type="similarity">
    <text evidence="5">Belongs to the SAT4 family.</text>
</comment>